<keyword evidence="4 6" id="KW-0862">Zinc</keyword>
<dbReference type="SUPFAM" id="SSF55486">
    <property type="entry name" value="Metalloproteases ('zincins'), catalytic domain"/>
    <property type="match status" value="1"/>
</dbReference>
<dbReference type="GO" id="GO:0006508">
    <property type="term" value="P:proteolysis"/>
    <property type="evidence" value="ECO:0007669"/>
    <property type="project" value="UniProtKB-KW"/>
</dbReference>
<comment type="cofactor">
    <cofactor evidence="6 7">
        <name>Zn(2+)</name>
        <dbReference type="ChEBI" id="CHEBI:29105"/>
    </cofactor>
    <text evidence="6 7">Binds 1 zinc ion per subunit.</text>
</comment>
<keyword evidence="1 6" id="KW-0645">Protease</keyword>
<dbReference type="PANTHER" id="PTHR10127:SF780">
    <property type="entry name" value="METALLOENDOPEPTIDASE"/>
    <property type="match status" value="1"/>
</dbReference>
<feature type="binding site" evidence="6">
    <location>
        <position position="189"/>
    </location>
    <ligand>
        <name>Zn(2+)</name>
        <dbReference type="ChEBI" id="CHEBI:29105"/>
        <note>catalytic</note>
    </ligand>
</feature>
<dbReference type="GO" id="GO:0008270">
    <property type="term" value="F:zinc ion binding"/>
    <property type="evidence" value="ECO:0007669"/>
    <property type="project" value="UniProtKB-UniRule"/>
</dbReference>
<dbReference type="GO" id="GO:0005615">
    <property type="term" value="C:extracellular space"/>
    <property type="evidence" value="ECO:0000318"/>
    <property type="project" value="GO_Central"/>
</dbReference>
<feature type="active site" evidence="6">
    <location>
        <position position="180"/>
    </location>
</feature>
<sequence>MSTQLVARSVMLALMVWSCCWTIQVIRGTPVGTPELDRDCGLPLTEAELACVPTFSKAAPDDFPTSEGDDIVSLPNLPNKNAFVDRKWPNASAIPYVIDSAFDVKGRCAIGYAMTQYHKISCIRFVPRTAQTDYVKINKLDTTVFSCSSSGLGFYKGRGAHHITLSPSCYQSQPGTIIHELMHRIGFAHEHNRPDRDKFVNILWDKIIDKGSVMHYPLGIKMTTKLNTNGAVIGQRDGLSRNDVIKLVLMYCLRG</sequence>
<dbReference type="HOGENOM" id="CLU_017286_2_1_1"/>
<name>E9HM31_DAPPU</name>
<dbReference type="EMBL" id="GL732684">
    <property type="protein sequence ID" value="EFX67167.1"/>
    <property type="molecule type" value="Genomic_DNA"/>
</dbReference>
<feature type="chain" id="PRO_5005128583" description="Metalloendopeptidase" evidence="7">
    <location>
        <begin position="29"/>
        <end position="255"/>
    </location>
</feature>
<keyword evidence="5 6" id="KW-0482">Metalloprotease</keyword>
<keyword evidence="7" id="KW-0732">Signal</keyword>
<evidence type="ECO:0000256" key="2">
    <source>
        <dbReference type="ARBA" id="ARBA00022723"/>
    </source>
</evidence>
<protein>
    <recommendedName>
        <fullName evidence="7">Metalloendopeptidase</fullName>
        <ecNumber evidence="7">3.4.24.-</ecNumber>
    </recommendedName>
</protein>
<dbReference type="InterPro" id="IPR006026">
    <property type="entry name" value="Peptidase_Metallo"/>
</dbReference>
<feature type="domain" description="Peptidase M12A" evidence="8">
    <location>
        <begin position="81"/>
        <end position="253"/>
    </location>
</feature>
<accession>E9HM31</accession>
<evidence type="ECO:0000256" key="7">
    <source>
        <dbReference type="RuleBase" id="RU361183"/>
    </source>
</evidence>
<reference evidence="9 10" key="1">
    <citation type="journal article" date="2011" name="Science">
        <title>The ecoresponsive genome of Daphnia pulex.</title>
        <authorList>
            <person name="Colbourne J.K."/>
            <person name="Pfrender M.E."/>
            <person name="Gilbert D."/>
            <person name="Thomas W.K."/>
            <person name="Tucker A."/>
            <person name="Oakley T.H."/>
            <person name="Tokishita S."/>
            <person name="Aerts A."/>
            <person name="Arnold G.J."/>
            <person name="Basu M.K."/>
            <person name="Bauer D.J."/>
            <person name="Caceres C.E."/>
            <person name="Carmel L."/>
            <person name="Casola C."/>
            <person name="Choi J.H."/>
            <person name="Detter J.C."/>
            <person name="Dong Q."/>
            <person name="Dusheyko S."/>
            <person name="Eads B.D."/>
            <person name="Frohlich T."/>
            <person name="Geiler-Samerotte K.A."/>
            <person name="Gerlach D."/>
            <person name="Hatcher P."/>
            <person name="Jogdeo S."/>
            <person name="Krijgsveld J."/>
            <person name="Kriventseva E.V."/>
            <person name="Kultz D."/>
            <person name="Laforsch C."/>
            <person name="Lindquist E."/>
            <person name="Lopez J."/>
            <person name="Manak J.R."/>
            <person name="Muller J."/>
            <person name="Pangilinan J."/>
            <person name="Patwardhan R.P."/>
            <person name="Pitluck S."/>
            <person name="Pritham E.J."/>
            <person name="Rechtsteiner A."/>
            <person name="Rho M."/>
            <person name="Rogozin I.B."/>
            <person name="Sakarya O."/>
            <person name="Salamov A."/>
            <person name="Schaack S."/>
            <person name="Shapiro H."/>
            <person name="Shiga Y."/>
            <person name="Skalitzky C."/>
            <person name="Smith Z."/>
            <person name="Souvorov A."/>
            <person name="Sung W."/>
            <person name="Tang Z."/>
            <person name="Tsuchiya D."/>
            <person name="Tu H."/>
            <person name="Vos H."/>
            <person name="Wang M."/>
            <person name="Wolf Y.I."/>
            <person name="Yamagata H."/>
            <person name="Yamada T."/>
            <person name="Ye Y."/>
            <person name="Shaw J.R."/>
            <person name="Andrews J."/>
            <person name="Crease T.J."/>
            <person name="Tang H."/>
            <person name="Lucas S.M."/>
            <person name="Robertson H.M."/>
            <person name="Bork P."/>
            <person name="Koonin E.V."/>
            <person name="Zdobnov E.M."/>
            <person name="Grigoriev I.V."/>
            <person name="Lynch M."/>
            <person name="Boore J.L."/>
        </authorList>
    </citation>
    <scope>NUCLEOTIDE SEQUENCE [LARGE SCALE GENOMIC DNA]</scope>
</reference>
<comment type="caution">
    <text evidence="6">Lacks conserved residue(s) required for the propagation of feature annotation.</text>
</comment>
<dbReference type="GO" id="GO:0004222">
    <property type="term" value="F:metalloendopeptidase activity"/>
    <property type="evidence" value="ECO:0000318"/>
    <property type="project" value="GO_Central"/>
</dbReference>
<feature type="signal peptide" evidence="7">
    <location>
        <begin position="1"/>
        <end position="28"/>
    </location>
</feature>
<evidence type="ECO:0000259" key="8">
    <source>
        <dbReference type="PROSITE" id="PS51864"/>
    </source>
</evidence>
<organism evidence="9 10">
    <name type="scientific">Daphnia pulex</name>
    <name type="common">Water flea</name>
    <dbReference type="NCBI Taxonomy" id="6669"/>
    <lineage>
        <taxon>Eukaryota</taxon>
        <taxon>Metazoa</taxon>
        <taxon>Ecdysozoa</taxon>
        <taxon>Arthropoda</taxon>
        <taxon>Crustacea</taxon>
        <taxon>Branchiopoda</taxon>
        <taxon>Diplostraca</taxon>
        <taxon>Cladocera</taxon>
        <taxon>Anomopoda</taxon>
        <taxon>Daphniidae</taxon>
        <taxon>Daphnia</taxon>
    </lineage>
</organism>
<evidence type="ECO:0000313" key="10">
    <source>
        <dbReference type="Proteomes" id="UP000000305"/>
    </source>
</evidence>
<keyword evidence="2 6" id="KW-0479">Metal-binding</keyword>
<evidence type="ECO:0000256" key="1">
    <source>
        <dbReference type="ARBA" id="ARBA00022670"/>
    </source>
</evidence>
<gene>
    <name evidence="9" type="ORF">DAPPUDRAFT_331304</name>
</gene>
<dbReference type="Pfam" id="PF01400">
    <property type="entry name" value="Astacin"/>
    <property type="match status" value="1"/>
</dbReference>
<dbReference type="AlphaFoldDB" id="E9HM31"/>
<dbReference type="KEGG" id="dpx:DAPPUDRAFT_331304"/>
<keyword evidence="3 6" id="KW-0378">Hydrolase</keyword>
<proteinExistence type="predicted"/>
<dbReference type="EC" id="3.4.24.-" evidence="7"/>
<dbReference type="OrthoDB" id="291007at2759"/>
<evidence type="ECO:0000256" key="5">
    <source>
        <dbReference type="ARBA" id="ARBA00023049"/>
    </source>
</evidence>
<dbReference type="PANTHER" id="PTHR10127">
    <property type="entry name" value="DISCOIDIN, CUB, EGF, LAMININ , AND ZINC METALLOPROTEASE DOMAIN CONTAINING"/>
    <property type="match status" value="1"/>
</dbReference>
<evidence type="ECO:0000256" key="6">
    <source>
        <dbReference type="PROSITE-ProRule" id="PRU01211"/>
    </source>
</evidence>
<dbReference type="PROSITE" id="PS51864">
    <property type="entry name" value="ASTACIN"/>
    <property type="match status" value="1"/>
</dbReference>
<evidence type="ECO:0000256" key="4">
    <source>
        <dbReference type="ARBA" id="ARBA00022833"/>
    </source>
</evidence>
<feature type="binding site" evidence="6">
    <location>
        <position position="179"/>
    </location>
    <ligand>
        <name>Zn(2+)</name>
        <dbReference type="ChEBI" id="CHEBI:29105"/>
        <note>catalytic</note>
    </ligand>
</feature>
<dbReference type="eggNOG" id="KOG3714">
    <property type="taxonomic scope" value="Eukaryota"/>
</dbReference>
<dbReference type="InterPro" id="IPR001506">
    <property type="entry name" value="Peptidase_M12A"/>
</dbReference>
<dbReference type="SMART" id="SM00235">
    <property type="entry name" value="ZnMc"/>
    <property type="match status" value="1"/>
</dbReference>
<evidence type="ECO:0000256" key="3">
    <source>
        <dbReference type="ARBA" id="ARBA00022801"/>
    </source>
</evidence>
<feature type="binding site" evidence="6">
    <location>
        <position position="183"/>
    </location>
    <ligand>
        <name>Zn(2+)</name>
        <dbReference type="ChEBI" id="CHEBI:29105"/>
        <note>catalytic</note>
    </ligand>
</feature>
<dbReference type="Gene3D" id="3.40.390.10">
    <property type="entry name" value="Collagenase (Catalytic Domain)"/>
    <property type="match status" value="1"/>
</dbReference>
<dbReference type="PhylomeDB" id="E9HM31"/>
<evidence type="ECO:0000313" key="9">
    <source>
        <dbReference type="EMBL" id="EFX67167.1"/>
    </source>
</evidence>
<dbReference type="InterPro" id="IPR024079">
    <property type="entry name" value="MetalloPept_cat_dom_sf"/>
</dbReference>
<dbReference type="Proteomes" id="UP000000305">
    <property type="component" value="Unassembled WGS sequence"/>
</dbReference>
<keyword evidence="10" id="KW-1185">Reference proteome</keyword>
<dbReference type="InParanoid" id="E9HM31"/>
<dbReference type="PRINTS" id="PR00480">
    <property type="entry name" value="ASTACIN"/>
</dbReference>